<dbReference type="EMBL" id="JAAAMU010000007">
    <property type="protein sequence ID" value="NBC70443.1"/>
    <property type="molecule type" value="Genomic_DNA"/>
</dbReference>
<feature type="domain" description="HTH tetR-type" evidence="5">
    <location>
        <begin position="14"/>
        <end position="74"/>
    </location>
</feature>
<dbReference type="InterPro" id="IPR036271">
    <property type="entry name" value="Tet_transcr_reg_TetR-rel_C_sf"/>
</dbReference>
<keyword evidence="7" id="KW-1185">Reference proteome</keyword>
<keyword evidence="2 4" id="KW-0238">DNA-binding</keyword>
<dbReference type="PRINTS" id="PR00455">
    <property type="entry name" value="HTHTETR"/>
</dbReference>
<sequence length="207" mass="23892">MHKIPKTSRDQQAAERREQILQGAKDLFGEHGFHGTTMRMINKHVGITDGLLYHYFPGGKQEILETIFAEVQEAKMERMDKLLASIERDQPLQDALSQFLIGLYATLTEDRAFIRMMFRDAESIQSDRRNFMSEMIKLRHQSLTEVLQERAEAGEIHEMDYALAAHQLLSIGVVCALREVSFINVVDVEIESHIRNMVAFSVSQWRK</sequence>
<reference evidence="6 7" key="1">
    <citation type="submission" date="2020-01" db="EMBL/GenBank/DDBJ databases">
        <title>Paenibacillus soybeanensis sp. nov. isolated from the nodules of soybean (Glycine max(L.) Merr).</title>
        <authorList>
            <person name="Wang H."/>
        </authorList>
    </citation>
    <scope>NUCLEOTIDE SEQUENCE [LARGE SCALE GENOMIC DNA]</scope>
    <source>
        <strain evidence="6 7">DSM 23054</strain>
    </source>
</reference>
<dbReference type="Proteomes" id="UP000558113">
    <property type="component" value="Unassembled WGS sequence"/>
</dbReference>
<protein>
    <submittedName>
        <fullName evidence="6">TetR family transcriptional regulator</fullName>
    </submittedName>
</protein>
<dbReference type="SUPFAM" id="SSF48498">
    <property type="entry name" value="Tetracyclin repressor-like, C-terminal domain"/>
    <property type="match status" value="1"/>
</dbReference>
<dbReference type="GO" id="GO:0000976">
    <property type="term" value="F:transcription cis-regulatory region binding"/>
    <property type="evidence" value="ECO:0007669"/>
    <property type="project" value="TreeGrafter"/>
</dbReference>
<dbReference type="InterPro" id="IPR050109">
    <property type="entry name" value="HTH-type_TetR-like_transc_reg"/>
</dbReference>
<dbReference type="PROSITE" id="PS50977">
    <property type="entry name" value="HTH_TETR_2"/>
    <property type="match status" value="1"/>
</dbReference>
<feature type="DNA-binding region" description="H-T-H motif" evidence="4">
    <location>
        <begin position="37"/>
        <end position="56"/>
    </location>
</feature>
<dbReference type="GO" id="GO:0003700">
    <property type="term" value="F:DNA-binding transcription factor activity"/>
    <property type="evidence" value="ECO:0007669"/>
    <property type="project" value="TreeGrafter"/>
</dbReference>
<keyword evidence="1" id="KW-0805">Transcription regulation</keyword>
<evidence type="ECO:0000256" key="2">
    <source>
        <dbReference type="ARBA" id="ARBA00023125"/>
    </source>
</evidence>
<dbReference type="PANTHER" id="PTHR30055">
    <property type="entry name" value="HTH-TYPE TRANSCRIPTIONAL REGULATOR RUTR"/>
    <property type="match status" value="1"/>
</dbReference>
<evidence type="ECO:0000256" key="3">
    <source>
        <dbReference type="ARBA" id="ARBA00023163"/>
    </source>
</evidence>
<keyword evidence="3" id="KW-0804">Transcription</keyword>
<organism evidence="6 7">
    <name type="scientific">Paenibacillus sacheonensis</name>
    <dbReference type="NCBI Taxonomy" id="742054"/>
    <lineage>
        <taxon>Bacteria</taxon>
        <taxon>Bacillati</taxon>
        <taxon>Bacillota</taxon>
        <taxon>Bacilli</taxon>
        <taxon>Bacillales</taxon>
        <taxon>Paenibacillaceae</taxon>
        <taxon>Paenibacillus</taxon>
    </lineage>
</organism>
<dbReference type="Pfam" id="PF00440">
    <property type="entry name" value="TetR_N"/>
    <property type="match status" value="1"/>
</dbReference>
<comment type="caution">
    <text evidence="6">The sequence shown here is derived from an EMBL/GenBank/DDBJ whole genome shotgun (WGS) entry which is preliminary data.</text>
</comment>
<dbReference type="AlphaFoldDB" id="A0A7X5BXF4"/>
<name>A0A7X5BXF4_9BACL</name>
<gene>
    <name evidence="6" type="ORF">GT003_15690</name>
</gene>
<dbReference type="PANTHER" id="PTHR30055:SF234">
    <property type="entry name" value="HTH-TYPE TRANSCRIPTIONAL REGULATOR BETI"/>
    <property type="match status" value="1"/>
</dbReference>
<dbReference type="InterPro" id="IPR001647">
    <property type="entry name" value="HTH_TetR"/>
</dbReference>
<dbReference type="Gene3D" id="1.10.357.10">
    <property type="entry name" value="Tetracycline Repressor, domain 2"/>
    <property type="match status" value="1"/>
</dbReference>
<evidence type="ECO:0000256" key="4">
    <source>
        <dbReference type="PROSITE-ProRule" id="PRU00335"/>
    </source>
</evidence>
<dbReference type="InterPro" id="IPR009057">
    <property type="entry name" value="Homeodomain-like_sf"/>
</dbReference>
<dbReference type="SUPFAM" id="SSF46689">
    <property type="entry name" value="Homeodomain-like"/>
    <property type="match status" value="1"/>
</dbReference>
<dbReference type="Pfam" id="PF14246">
    <property type="entry name" value="TetR_C_7"/>
    <property type="match status" value="1"/>
</dbReference>
<evidence type="ECO:0000313" key="7">
    <source>
        <dbReference type="Proteomes" id="UP000558113"/>
    </source>
</evidence>
<proteinExistence type="predicted"/>
<evidence type="ECO:0000313" key="6">
    <source>
        <dbReference type="EMBL" id="NBC70443.1"/>
    </source>
</evidence>
<accession>A0A7X5BXF4</accession>
<dbReference type="InterPro" id="IPR039536">
    <property type="entry name" value="TetR_C_Proteobacteria"/>
</dbReference>
<dbReference type="RefSeq" id="WP_161699387.1">
    <property type="nucleotide sequence ID" value="NZ_JAAAMU010000007.1"/>
</dbReference>
<evidence type="ECO:0000256" key="1">
    <source>
        <dbReference type="ARBA" id="ARBA00023015"/>
    </source>
</evidence>
<evidence type="ECO:0000259" key="5">
    <source>
        <dbReference type="PROSITE" id="PS50977"/>
    </source>
</evidence>
<dbReference type="OrthoDB" id="9814200at2"/>